<dbReference type="Gene3D" id="2.30.180.10">
    <property type="entry name" value="FAS1 domain"/>
    <property type="match status" value="2"/>
</dbReference>
<organism evidence="2 3">
    <name type="scientific">Niastella yeongjuensis</name>
    <dbReference type="NCBI Taxonomy" id="354355"/>
    <lineage>
        <taxon>Bacteria</taxon>
        <taxon>Pseudomonadati</taxon>
        <taxon>Bacteroidota</taxon>
        <taxon>Chitinophagia</taxon>
        <taxon>Chitinophagales</taxon>
        <taxon>Chitinophagaceae</taxon>
        <taxon>Niastella</taxon>
    </lineage>
</organism>
<reference evidence="3" key="1">
    <citation type="submission" date="2016-04" db="EMBL/GenBank/DDBJ databases">
        <authorList>
            <person name="Chen L."/>
            <person name="Zhuang W."/>
            <person name="Wang G."/>
        </authorList>
    </citation>
    <scope>NUCLEOTIDE SEQUENCE [LARGE SCALE GENOMIC DNA]</scope>
    <source>
        <strain evidence="3">17621</strain>
    </source>
</reference>
<dbReference type="AlphaFoldDB" id="A0A1V9F3E9"/>
<accession>A0A1V9F3E9</accession>
<dbReference type="GO" id="GO:0005615">
    <property type="term" value="C:extracellular space"/>
    <property type="evidence" value="ECO:0007669"/>
    <property type="project" value="TreeGrafter"/>
</dbReference>
<sequence length="572" mass="63828">MKKYIFIPLIVFTVIAVFLSNCKKMNLRESTTQDPNILEYLQKDSLHRFTKLVEIIDRAGYSSAMSTYGTYTLFAPTDDAIDAYLKQKNIASIDQISETEVREMIQFHLLEEVVQTGEFNDGKLPSVTMLGQFLITGVVNEGGASLFRINRQANVTQPNIIMGNGIIQVIDNVLTPTIFTVAKLVEQNPEYSIFTQALKETGYYDTLNSVKNADGTPRWVTLIAETDEALKAAGIADYATLKTKYNKNNGNPKDATDSLNIYVAYHILPDVKYLADIVMASSHETKVPLEVITDKLVDGKKVLINDDEYATLDSVVHERGAELDQSNSDVSAINGVLHRALTHFSVKVRQPFAVYWDLCSTVSELTRLSSIYRKKTYLFDYGDGTTLKDIKWEKSCLKYRNGVQGYLGDYWQVGLGTSGSNTDALGSCSGNSWIEFTTPLLVKGKYKVWFCYFEQNPGKAVAVQGSFDSIPLTSALIQFQEKISTVDTAKIGEMEALGWKWWAGAKKKAGTTASRMLGLIDVKVTGRHKIRFNLISGSNSDCNFDMIHFIPLGENQTRTRFNPDGTIEVTDK</sequence>
<feature type="domain" description="FAS1" evidence="1">
    <location>
        <begin position="178"/>
        <end position="337"/>
    </location>
</feature>
<dbReference type="PROSITE" id="PS50213">
    <property type="entry name" value="FAS1"/>
    <property type="match status" value="2"/>
</dbReference>
<dbReference type="STRING" id="354355.SAMN05660816_04791"/>
<protein>
    <recommendedName>
        <fullName evidence="1">FAS1 domain-containing protein</fullName>
    </recommendedName>
</protein>
<dbReference type="RefSeq" id="WP_081197961.1">
    <property type="nucleotide sequence ID" value="NZ_FOCZ01000009.1"/>
</dbReference>
<evidence type="ECO:0000313" key="2">
    <source>
        <dbReference type="EMBL" id="OQP52861.1"/>
    </source>
</evidence>
<dbReference type="InterPro" id="IPR036378">
    <property type="entry name" value="FAS1_dom_sf"/>
</dbReference>
<dbReference type="EMBL" id="LVXG01000007">
    <property type="protein sequence ID" value="OQP52861.1"/>
    <property type="molecule type" value="Genomic_DNA"/>
</dbReference>
<keyword evidence="3" id="KW-1185">Reference proteome</keyword>
<proteinExistence type="predicted"/>
<dbReference type="OrthoDB" id="1119934at2"/>
<dbReference type="SUPFAM" id="SSF82153">
    <property type="entry name" value="FAS1 domain"/>
    <property type="match status" value="2"/>
</dbReference>
<evidence type="ECO:0000313" key="3">
    <source>
        <dbReference type="Proteomes" id="UP000192610"/>
    </source>
</evidence>
<dbReference type="InterPro" id="IPR000782">
    <property type="entry name" value="FAS1_domain"/>
</dbReference>
<name>A0A1V9F3E9_9BACT</name>
<dbReference type="PANTHER" id="PTHR10900:SF77">
    <property type="entry name" value="FI19380P1"/>
    <property type="match status" value="1"/>
</dbReference>
<gene>
    <name evidence="2" type="ORF">A4H97_24515</name>
</gene>
<dbReference type="PANTHER" id="PTHR10900">
    <property type="entry name" value="PERIOSTIN-RELATED"/>
    <property type="match status" value="1"/>
</dbReference>
<dbReference type="InterPro" id="IPR050904">
    <property type="entry name" value="Adhesion/Biosynth-related"/>
</dbReference>
<feature type="domain" description="FAS1" evidence="1">
    <location>
        <begin position="33"/>
        <end position="174"/>
    </location>
</feature>
<evidence type="ECO:0000259" key="1">
    <source>
        <dbReference type="PROSITE" id="PS50213"/>
    </source>
</evidence>
<comment type="caution">
    <text evidence="2">The sequence shown here is derived from an EMBL/GenBank/DDBJ whole genome shotgun (WGS) entry which is preliminary data.</text>
</comment>
<dbReference type="Pfam" id="PF02469">
    <property type="entry name" value="Fasciclin"/>
    <property type="match status" value="1"/>
</dbReference>
<dbReference type="SMART" id="SM00554">
    <property type="entry name" value="FAS1"/>
    <property type="match status" value="1"/>
</dbReference>
<dbReference type="Proteomes" id="UP000192610">
    <property type="component" value="Unassembled WGS sequence"/>
</dbReference>